<evidence type="ECO:0008006" key="2">
    <source>
        <dbReference type="Google" id="ProtNLM"/>
    </source>
</evidence>
<gene>
    <name evidence="1" type="ORF">MNB_SM-4-446</name>
</gene>
<protein>
    <recommendedName>
        <fullName evidence="2">AMMECR1 domain-containing protein</fullName>
    </recommendedName>
</protein>
<dbReference type="SUPFAM" id="SSF143447">
    <property type="entry name" value="AMMECR1-like"/>
    <property type="match status" value="1"/>
</dbReference>
<evidence type="ECO:0000313" key="1">
    <source>
        <dbReference type="EMBL" id="SFV50760.1"/>
    </source>
</evidence>
<proteinExistence type="predicted"/>
<reference evidence="1" key="1">
    <citation type="submission" date="2016-10" db="EMBL/GenBank/DDBJ databases">
        <authorList>
            <person name="de Groot N.N."/>
        </authorList>
    </citation>
    <scope>NUCLEOTIDE SEQUENCE</scope>
</reference>
<name>A0A1W1BAZ6_9ZZZZ</name>
<dbReference type="Gene3D" id="3.30.700.20">
    <property type="entry name" value="Hypothetical protein ph0010, domain 1"/>
    <property type="match status" value="1"/>
</dbReference>
<accession>A0A1W1BAZ6</accession>
<dbReference type="AlphaFoldDB" id="A0A1W1BAZ6"/>
<dbReference type="InterPro" id="IPR036071">
    <property type="entry name" value="AMMECR1_dom_sf"/>
</dbReference>
<organism evidence="1">
    <name type="scientific">hydrothermal vent metagenome</name>
    <dbReference type="NCBI Taxonomy" id="652676"/>
    <lineage>
        <taxon>unclassified sequences</taxon>
        <taxon>metagenomes</taxon>
        <taxon>ecological metagenomes</taxon>
    </lineage>
</organism>
<sequence length="116" mass="13022">MSRSVLLQLARDSIEEVFHAQLSINRNALLKQHPLLNEKIPTTINLFINKELKGTYTTKDINESLLSNIIVCAKKAAFENKTTSALKTSEYLHCDIELLLDTPEGQLSETDPAIIK</sequence>
<dbReference type="InterPro" id="IPR027485">
    <property type="entry name" value="AMMECR1_N"/>
</dbReference>
<dbReference type="EMBL" id="FPHF01000011">
    <property type="protein sequence ID" value="SFV50760.1"/>
    <property type="molecule type" value="Genomic_DNA"/>
</dbReference>